<dbReference type="RefSeq" id="XP_024387300.1">
    <property type="nucleotide sequence ID" value="XM_024531532.2"/>
</dbReference>
<reference evidence="1 3" key="2">
    <citation type="journal article" date="2018" name="Plant J.">
        <title>The Physcomitrella patens chromosome-scale assembly reveals moss genome structure and evolution.</title>
        <authorList>
            <person name="Lang D."/>
            <person name="Ullrich K.K."/>
            <person name="Murat F."/>
            <person name="Fuchs J."/>
            <person name="Jenkins J."/>
            <person name="Haas F.B."/>
            <person name="Piednoel M."/>
            <person name="Gundlach H."/>
            <person name="Van Bel M."/>
            <person name="Meyberg R."/>
            <person name="Vives C."/>
            <person name="Morata J."/>
            <person name="Symeonidi A."/>
            <person name="Hiss M."/>
            <person name="Muchero W."/>
            <person name="Kamisugi Y."/>
            <person name="Saleh O."/>
            <person name="Blanc G."/>
            <person name="Decker E.L."/>
            <person name="van Gessel N."/>
            <person name="Grimwood J."/>
            <person name="Hayes R.D."/>
            <person name="Graham S.W."/>
            <person name="Gunter L.E."/>
            <person name="McDaniel S.F."/>
            <person name="Hoernstein S.N.W."/>
            <person name="Larsson A."/>
            <person name="Li F.W."/>
            <person name="Perroud P.F."/>
            <person name="Phillips J."/>
            <person name="Ranjan P."/>
            <person name="Rokshar D.S."/>
            <person name="Rothfels C.J."/>
            <person name="Schneider L."/>
            <person name="Shu S."/>
            <person name="Stevenson D.W."/>
            <person name="Thummler F."/>
            <person name="Tillich M."/>
            <person name="Villarreal Aguilar J.C."/>
            <person name="Widiez T."/>
            <person name="Wong G.K."/>
            <person name="Wymore A."/>
            <person name="Zhang Y."/>
            <person name="Zimmer A.D."/>
            <person name="Quatrano R.S."/>
            <person name="Mayer K.F.X."/>
            <person name="Goodstein D."/>
            <person name="Casacuberta J.M."/>
            <person name="Vandepoele K."/>
            <person name="Reski R."/>
            <person name="Cuming A.C."/>
            <person name="Tuskan G.A."/>
            <person name="Maumus F."/>
            <person name="Salse J."/>
            <person name="Schmutz J."/>
            <person name="Rensing S.A."/>
        </authorList>
    </citation>
    <scope>NUCLEOTIDE SEQUENCE [LARGE SCALE GENOMIC DNA]</scope>
    <source>
        <strain evidence="2 3">cv. Gransden 2004</strain>
    </source>
</reference>
<evidence type="ECO:0000313" key="3">
    <source>
        <dbReference type="Proteomes" id="UP000006727"/>
    </source>
</evidence>
<evidence type="ECO:0000313" key="1">
    <source>
        <dbReference type="EMBL" id="PNR46304.1"/>
    </source>
</evidence>
<name>A0A2K1JXP8_PHYPA</name>
<dbReference type="Proteomes" id="UP000006727">
    <property type="component" value="Chromosome 10"/>
</dbReference>
<proteinExistence type="predicted"/>
<dbReference type="EnsemblPlants" id="Pp3c10_4591V3.1">
    <property type="protein sequence ID" value="Pp3c10_4591V3.1"/>
    <property type="gene ID" value="Pp3c10_4591"/>
</dbReference>
<accession>A0A2K1JXP8</accession>
<organism evidence="1">
    <name type="scientific">Physcomitrium patens</name>
    <name type="common">Spreading-leaved earth moss</name>
    <name type="synonym">Physcomitrella patens</name>
    <dbReference type="NCBI Taxonomy" id="3218"/>
    <lineage>
        <taxon>Eukaryota</taxon>
        <taxon>Viridiplantae</taxon>
        <taxon>Streptophyta</taxon>
        <taxon>Embryophyta</taxon>
        <taxon>Bryophyta</taxon>
        <taxon>Bryophytina</taxon>
        <taxon>Bryopsida</taxon>
        <taxon>Funariidae</taxon>
        <taxon>Funariales</taxon>
        <taxon>Funariaceae</taxon>
        <taxon>Physcomitrium</taxon>
    </lineage>
</organism>
<protein>
    <submittedName>
        <fullName evidence="1 2">Uncharacterized protein</fullName>
    </submittedName>
</protein>
<dbReference type="Gramene" id="Pp3c10_4591V3.1">
    <property type="protein sequence ID" value="Pp3c10_4591V3.1"/>
    <property type="gene ID" value="Pp3c10_4591"/>
</dbReference>
<dbReference type="GeneID" id="112287913"/>
<dbReference type="AlphaFoldDB" id="A0A2K1JXP8"/>
<reference evidence="2" key="3">
    <citation type="submission" date="2020-12" db="UniProtKB">
        <authorList>
            <consortium name="EnsemblPlants"/>
        </authorList>
    </citation>
    <scope>IDENTIFICATION</scope>
</reference>
<dbReference type="EMBL" id="ABEU02000010">
    <property type="protein sequence ID" value="PNR46304.1"/>
    <property type="molecule type" value="Genomic_DNA"/>
</dbReference>
<sequence>MSSYTLSVSLPNRFSPHALETVGRESGGVHHDLQAPTAPLLDLDASQFVTTPSRHRRSNWNFLHIVCLYVLETLQTGVGTYLSFVLEILMPLKRCLRKQS</sequence>
<evidence type="ECO:0000313" key="2">
    <source>
        <dbReference type="EnsemblPlants" id="Pp3c10_4591V3.1"/>
    </source>
</evidence>
<reference evidence="1 3" key="1">
    <citation type="journal article" date="2008" name="Science">
        <title>The Physcomitrella genome reveals evolutionary insights into the conquest of land by plants.</title>
        <authorList>
            <person name="Rensing S."/>
            <person name="Lang D."/>
            <person name="Zimmer A."/>
            <person name="Terry A."/>
            <person name="Salamov A."/>
            <person name="Shapiro H."/>
            <person name="Nishiyama T."/>
            <person name="Perroud P.-F."/>
            <person name="Lindquist E."/>
            <person name="Kamisugi Y."/>
            <person name="Tanahashi T."/>
            <person name="Sakakibara K."/>
            <person name="Fujita T."/>
            <person name="Oishi K."/>
            <person name="Shin-I T."/>
            <person name="Kuroki Y."/>
            <person name="Toyoda A."/>
            <person name="Suzuki Y."/>
            <person name="Hashimoto A."/>
            <person name="Yamaguchi K."/>
            <person name="Sugano A."/>
            <person name="Kohara Y."/>
            <person name="Fujiyama A."/>
            <person name="Anterola A."/>
            <person name="Aoki S."/>
            <person name="Ashton N."/>
            <person name="Barbazuk W.B."/>
            <person name="Barker E."/>
            <person name="Bennetzen J."/>
            <person name="Bezanilla M."/>
            <person name="Blankenship R."/>
            <person name="Cho S.H."/>
            <person name="Dutcher S."/>
            <person name="Estelle M."/>
            <person name="Fawcett J.A."/>
            <person name="Gundlach H."/>
            <person name="Hanada K."/>
            <person name="Heyl A."/>
            <person name="Hicks K.A."/>
            <person name="Hugh J."/>
            <person name="Lohr M."/>
            <person name="Mayer K."/>
            <person name="Melkozernov A."/>
            <person name="Murata T."/>
            <person name="Nelson D."/>
            <person name="Pils B."/>
            <person name="Prigge M."/>
            <person name="Reiss B."/>
            <person name="Renner T."/>
            <person name="Rombauts S."/>
            <person name="Rushton P."/>
            <person name="Sanderfoot A."/>
            <person name="Schween G."/>
            <person name="Shiu S.-H."/>
            <person name="Stueber K."/>
            <person name="Theodoulou F.L."/>
            <person name="Tu H."/>
            <person name="Van de Peer Y."/>
            <person name="Verrier P.J."/>
            <person name="Waters E."/>
            <person name="Wood A."/>
            <person name="Yang L."/>
            <person name="Cove D."/>
            <person name="Cuming A."/>
            <person name="Hasebe M."/>
            <person name="Lucas S."/>
            <person name="Mishler D.B."/>
            <person name="Reski R."/>
            <person name="Grigoriev I."/>
            <person name="Quatrano R.S."/>
            <person name="Boore J.L."/>
        </authorList>
    </citation>
    <scope>NUCLEOTIDE SEQUENCE [LARGE SCALE GENOMIC DNA]</scope>
    <source>
        <strain evidence="2 3">cv. Gransden 2004</strain>
    </source>
</reference>
<keyword evidence="3" id="KW-1185">Reference proteome</keyword>
<gene>
    <name evidence="2" type="primary">LOC112287913</name>
    <name evidence="1" type="ORF">PHYPA_013423</name>
</gene>